<evidence type="ECO:0000313" key="5">
    <source>
        <dbReference type="EMBL" id="KAG7093524.1"/>
    </source>
</evidence>
<dbReference type="RefSeq" id="XP_043009994.1">
    <property type="nucleotide sequence ID" value="XM_043151912.1"/>
</dbReference>
<evidence type="ECO:0000256" key="3">
    <source>
        <dbReference type="SAM" id="SignalP"/>
    </source>
</evidence>
<dbReference type="PRINTS" id="PR00792">
    <property type="entry name" value="PEPSIN"/>
</dbReference>
<dbReference type="FunFam" id="2.40.70.10:FF:000008">
    <property type="entry name" value="Cathepsin D"/>
    <property type="match status" value="1"/>
</dbReference>
<dbReference type="KEGG" id="more:E1B28_007198"/>
<dbReference type="PROSITE" id="PS51767">
    <property type="entry name" value="PEPTIDASE_A1"/>
    <property type="match status" value="1"/>
</dbReference>
<feature type="chain" id="PRO_5040441474" description="Peptidase A1 domain-containing protein" evidence="3">
    <location>
        <begin position="17"/>
        <end position="474"/>
    </location>
</feature>
<dbReference type="Gene3D" id="2.40.70.10">
    <property type="entry name" value="Acid Proteases"/>
    <property type="match status" value="2"/>
</dbReference>
<dbReference type="InterPro" id="IPR033121">
    <property type="entry name" value="PEPTIDASE_A1"/>
</dbReference>
<evidence type="ECO:0000313" key="6">
    <source>
        <dbReference type="Proteomes" id="UP001049176"/>
    </source>
</evidence>
<keyword evidence="6" id="KW-1185">Reference proteome</keyword>
<dbReference type="InterPro" id="IPR001461">
    <property type="entry name" value="Aspartic_peptidase_A1"/>
</dbReference>
<dbReference type="GeneID" id="66076274"/>
<comment type="similarity">
    <text evidence="1">Belongs to the peptidase A1 family.</text>
</comment>
<accession>A0A9P7S185</accession>
<evidence type="ECO:0000256" key="1">
    <source>
        <dbReference type="ARBA" id="ARBA00007447"/>
    </source>
</evidence>
<evidence type="ECO:0000259" key="4">
    <source>
        <dbReference type="PROSITE" id="PS51767"/>
    </source>
</evidence>
<dbReference type="InterPro" id="IPR034164">
    <property type="entry name" value="Pepsin-like_dom"/>
</dbReference>
<dbReference type="SUPFAM" id="SSF50630">
    <property type="entry name" value="Acid proteases"/>
    <property type="match status" value="1"/>
</dbReference>
<dbReference type="CDD" id="cd05471">
    <property type="entry name" value="pepsin_like"/>
    <property type="match status" value="1"/>
</dbReference>
<dbReference type="PANTHER" id="PTHR47966">
    <property type="entry name" value="BETA-SITE APP-CLEAVING ENZYME, ISOFORM A-RELATED"/>
    <property type="match status" value="1"/>
</dbReference>
<dbReference type="GO" id="GO:0004190">
    <property type="term" value="F:aspartic-type endopeptidase activity"/>
    <property type="evidence" value="ECO:0007669"/>
    <property type="project" value="InterPro"/>
</dbReference>
<dbReference type="GO" id="GO:0006508">
    <property type="term" value="P:proteolysis"/>
    <property type="evidence" value="ECO:0007669"/>
    <property type="project" value="InterPro"/>
</dbReference>
<dbReference type="Pfam" id="PF00026">
    <property type="entry name" value="Asp"/>
    <property type="match status" value="1"/>
</dbReference>
<sequence length="474" mass="49803">MVYLIPLLSLVATVHAAATPRASTRASRDSVELLRRIPAAKSYDEVGAWARQNKLSVEAKYGMRTMNEKRSTGTNLLVNQGLDSSFYGSLAVGTPAVSYNVVLDTGSADMWLADSSSCGTSRCGGIPTFATSESSSVKDTKTPFSIVYGSGFASGRLVSDTVQMAGFSVSNQVFGLCNNVSQDLLSYPVSGLLGLAFQTIAASEATPFWEALVKDGTWDSPLMAFQLTRYANMTRGKSLEPGGSFTMGFVNSSLYTGDIDYNNIPSGQGTYWVQEMTSLTVQGNSISLPSGSQSYAAIDTGTTLIGGPPSAIASIYAQIEGSRVGTGDYEGYYLYPCKTIVDVTVAFGGRSWPISNADFQVDQASSTLCVGAFFAISGGGSAPAWIVGDTFLKNVYSVYRYNPPSVGFAQLSAYSLSLNGANDPIPTPTIGSVAATVSATSLVKGKNAAVSSHIRAESTLTVVISITTIALFLL</sequence>
<name>A0A9P7S185_9AGAR</name>
<dbReference type="InterPro" id="IPR021109">
    <property type="entry name" value="Peptidase_aspartic_dom_sf"/>
</dbReference>
<feature type="domain" description="Peptidase A1" evidence="4">
    <location>
        <begin position="86"/>
        <end position="409"/>
    </location>
</feature>
<dbReference type="EMBL" id="CM032184">
    <property type="protein sequence ID" value="KAG7093524.1"/>
    <property type="molecule type" value="Genomic_DNA"/>
</dbReference>
<gene>
    <name evidence="5" type="ORF">E1B28_007198</name>
</gene>
<keyword evidence="3" id="KW-0732">Signal</keyword>
<comment type="caution">
    <text evidence="5">The sequence shown here is derived from an EMBL/GenBank/DDBJ whole genome shotgun (WGS) entry which is preliminary data.</text>
</comment>
<protein>
    <recommendedName>
        <fullName evidence="4">Peptidase A1 domain-containing protein</fullName>
    </recommendedName>
</protein>
<dbReference type="Proteomes" id="UP001049176">
    <property type="component" value="Chromosome 4"/>
</dbReference>
<feature type="signal peptide" evidence="3">
    <location>
        <begin position="1"/>
        <end position="16"/>
    </location>
</feature>
<proteinExistence type="inferred from homology"/>
<feature type="active site" evidence="2">
    <location>
        <position position="299"/>
    </location>
</feature>
<dbReference type="PANTHER" id="PTHR47966:SF57">
    <property type="entry name" value="PEPTIDASE A1 DOMAIN-CONTAINING PROTEIN"/>
    <property type="match status" value="1"/>
</dbReference>
<feature type="active site" evidence="2">
    <location>
        <position position="104"/>
    </location>
</feature>
<evidence type="ECO:0000256" key="2">
    <source>
        <dbReference type="PIRSR" id="PIRSR601461-1"/>
    </source>
</evidence>
<dbReference type="OrthoDB" id="771136at2759"/>
<organism evidence="5 6">
    <name type="scientific">Marasmius oreades</name>
    <name type="common">fairy-ring Marasmius</name>
    <dbReference type="NCBI Taxonomy" id="181124"/>
    <lineage>
        <taxon>Eukaryota</taxon>
        <taxon>Fungi</taxon>
        <taxon>Dikarya</taxon>
        <taxon>Basidiomycota</taxon>
        <taxon>Agaricomycotina</taxon>
        <taxon>Agaricomycetes</taxon>
        <taxon>Agaricomycetidae</taxon>
        <taxon>Agaricales</taxon>
        <taxon>Marasmiineae</taxon>
        <taxon>Marasmiaceae</taxon>
        <taxon>Marasmius</taxon>
    </lineage>
</organism>
<dbReference type="AlphaFoldDB" id="A0A9P7S185"/>
<reference evidence="5" key="1">
    <citation type="journal article" date="2021" name="Genome Biol. Evol.">
        <title>The assembled and annotated genome of the fairy-ring fungus Marasmius oreades.</title>
        <authorList>
            <person name="Hiltunen M."/>
            <person name="Ament-Velasquez S.L."/>
            <person name="Johannesson H."/>
        </authorList>
    </citation>
    <scope>NUCLEOTIDE SEQUENCE</scope>
    <source>
        <strain evidence="5">03SP1</strain>
    </source>
</reference>